<dbReference type="InterPro" id="IPR043136">
    <property type="entry name" value="B30.2/SPRY_sf"/>
</dbReference>
<evidence type="ECO:0008006" key="3">
    <source>
        <dbReference type="Google" id="ProtNLM"/>
    </source>
</evidence>
<reference evidence="1 2" key="1">
    <citation type="submission" date="2019-03" db="EMBL/GenBank/DDBJ databases">
        <title>Single cell metagenomics reveals metabolic interactions within the superorganism composed of flagellate Streblomastix strix and complex community of Bacteroidetes bacteria on its surface.</title>
        <authorList>
            <person name="Treitli S.C."/>
            <person name="Kolisko M."/>
            <person name="Husnik F."/>
            <person name="Keeling P."/>
            <person name="Hampl V."/>
        </authorList>
    </citation>
    <scope>NUCLEOTIDE SEQUENCE [LARGE SCALE GENOMIC DNA]</scope>
    <source>
        <strain evidence="1">ST1C</strain>
    </source>
</reference>
<accession>A0A5J4X120</accession>
<dbReference type="Gene3D" id="2.60.120.920">
    <property type="match status" value="1"/>
</dbReference>
<evidence type="ECO:0000313" key="1">
    <source>
        <dbReference type="EMBL" id="KAA6400315.1"/>
    </source>
</evidence>
<evidence type="ECO:0000313" key="2">
    <source>
        <dbReference type="Proteomes" id="UP000324800"/>
    </source>
</evidence>
<dbReference type="AlphaFoldDB" id="A0A5J4X120"/>
<dbReference type="EMBL" id="SNRW01000583">
    <property type="protein sequence ID" value="KAA6400315.1"/>
    <property type="molecule type" value="Genomic_DNA"/>
</dbReference>
<sequence length="198" mass="22116">MTDSVDQDSLAQKGIQSEDQEIQAYITVPDGSYTKDGELTFTLTAQEYKTFPVSPVVTQGIYKCELKVNKLGNFNFGVMKSGLVIPFGMNGNQYPYFKDCMFFHSNGSLYQNHKTPAGNQQIKEGDVAAIEVNLAEPKTAHLFINDVQQPVYMSGIPDKVQFFFNINFPGESVTVLSLRKLNVPNAKNISGEIEIKWQ</sequence>
<comment type="caution">
    <text evidence="1">The sequence shown here is derived from an EMBL/GenBank/DDBJ whole genome shotgun (WGS) entry which is preliminary data.</text>
</comment>
<proteinExistence type="predicted"/>
<organism evidence="1 2">
    <name type="scientific">Streblomastix strix</name>
    <dbReference type="NCBI Taxonomy" id="222440"/>
    <lineage>
        <taxon>Eukaryota</taxon>
        <taxon>Metamonada</taxon>
        <taxon>Preaxostyla</taxon>
        <taxon>Oxymonadida</taxon>
        <taxon>Streblomastigidae</taxon>
        <taxon>Streblomastix</taxon>
    </lineage>
</organism>
<gene>
    <name evidence="1" type="ORF">EZS28_004161</name>
</gene>
<name>A0A5J4X120_9EUKA</name>
<protein>
    <recommendedName>
        <fullName evidence="3">B30.2/SPRY domain-containing protein</fullName>
    </recommendedName>
</protein>
<dbReference type="Proteomes" id="UP000324800">
    <property type="component" value="Unassembled WGS sequence"/>
</dbReference>